<dbReference type="PROSITE" id="PS51257">
    <property type="entry name" value="PROKAR_LIPOPROTEIN"/>
    <property type="match status" value="1"/>
</dbReference>
<organism evidence="2 3">
    <name type="scientific">Parabacteroides chinchillae</name>
    <dbReference type="NCBI Taxonomy" id="871327"/>
    <lineage>
        <taxon>Bacteria</taxon>
        <taxon>Pseudomonadati</taxon>
        <taxon>Bacteroidota</taxon>
        <taxon>Bacteroidia</taxon>
        <taxon>Bacteroidales</taxon>
        <taxon>Tannerellaceae</taxon>
        <taxon>Parabacteroides</taxon>
    </lineage>
</organism>
<keyword evidence="3" id="KW-1185">Reference proteome</keyword>
<reference evidence="2 3" key="1">
    <citation type="submission" date="2016-10" db="EMBL/GenBank/DDBJ databases">
        <authorList>
            <person name="Varghese N."/>
            <person name="Submissions S."/>
        </authorList>
    </citation>
    <scope>NUCLEOTIDE SEQUENCE [LARGE SCALE GENOMIC DNA]</scope>
    <source>
        <strain evidence="2 3">DSM 29073</strain>
    </source>
</reference>
<comment type="caution">
    <text evidence="2">The sequence shown here is derived from an EMBL/GenBank/DDBJ whole genome shotgun (WGS) entry which is preliminary data.</text>
</comment>
<accession>A0A8G2BXL4</accession>
<evidence type="ECO:0000313" key="2">
    <source>
        <dbReference type="EMBL" id="SEG07243.1"/>
    </source>
</evidence>
<evidence type="ECO:0000256" key="1">
    <source>
        <dbReference type="SAM" id="SignalP"/>
    </source>
</evidence>
<sequence>MKKLVAFAAVIAAVSFTSCGNKSAETTEETVAETETVEAAPVVEESVVAEEVAPADSTAAVEAAPAE</sequence>
<name>A0A8G2BXL4_9BACT</name>
<feature type="chain" id="PRO_5034889490" description="Lipoprotein" evidence="1">
    <location>
        <begin position="25"/>
        <end position="67"/>
    </location>
</feature>
<keyword evidence="1" id="KW-0732">Signal</keyword>
<dbReference type="RefSeq" id="WP_103983847.1">
    <property type="nucleotide sequence ID" value="NZ_FNVS01000014.1"/>
</dbReference>
<dbReference type="AlphaFoldDB" id="A0A8G2BXL4"/>
<dbReference type="EMBL" id="FNVS01000014">
    <property type="protein sequence ID" value="SEG07243.1"/>
    <property type="molecule type" value="Genomic_DNA"/>
</dbReference>
<evidence type="ECO:0000313" key="3">
    <source>
        <dbReference type="Proteomes" id="UP000236725"/>
    </source>
</evidence>
<proteinExistence type="predicted"/>
<dbReference type="Proteomes" id="UP000236725">
    <property type="component" value="Unassembled WGS sequence"/>
</dbReference>
<protein>
    <recommendedName>
        <fullName evidence="4">Lipoprotein</fullName>
    </recommendedName>
</protein>
<feature type="signal peptide" evidence="1">
    <location>
        <begin position="1"/>
        <end position="24"/>
    </location>
</feature>
<gene>
    <name evidence="2" type="ORF">SAMN05444001_1144</name>
</gene>
<evidence type="ECO:0008006" key="4">
    <source>
        <dbReference type="Google" id="ProtNLM"/>
    </source>
</evidence>